<reference evidence="2 3" key="1">
    <citation type="submission" date="2018-09" db="EMBL/GenBank/DDBJ databases">
        <title>Identification of marine bacteria producing industrial enzymes.</title>
        <authorList>
            <person name="Cheng T.H."/>
            <person name="Saidin J."/>
            <person name="Muhd D.D."/>
            <person name="Isa M.N.M."/>
            <person name="Bakar M.F.A."/>
            <person name="Ismail N."/>
        </authorList>
    </citation>
    <scope>NUCLEOTIDE SEQUENCE [LARGE SCALE GENOMIC DNA]</scope>
    <source>
        <strain evidence="2 3">MNAD 1.6</strain>
    </source>
</reference>
<protein>
    <recommendedName>
        <fullName evidence="1">DUF6795 domain-containing protein</fullName>
    </recommendedName>
</protein>
<dbReference type="InterPro" id="IPR046474">
    <property type="entry name" value="DUF6795"/>
</dbReference>
<sequence>MVELCPEVNGQLFENGIPLANQLVERSLTYDDEELDSVYTDDNGYFKFPAKSLKSRKPGSIFHEPVVRIIIDLEKDSQIYNLWIGFQHGLKTPIEFKKCLANLNADLSNEELKHHLINPKDSLDEHFIKSIARWEKQN</sequence>
<dbReference type="Proteomes" id="UP000265938">
    <property type="component" value="Unassembled WGS sequence"/>
</dbReference>
<evidence type="ECO:0000313" key="3">
    <source>
        <dbReference type="Proteomes" id="UP000265938"/>
    </source>
</evidence>
<accession>A0A3A3EWG4</accession>
<evidence type="ECO:0000313" key="2">
    <source>
        <dbReference type="EMBL" id="RJF31991.1"/>
    </source>
</evidence>
<name>A0A3A3EWG4_9GAMM</name>
<feature type="domain" description="DUF6795" evidence="1">
    <location>
        <begin position="8"/>
        <end position="110"/>
    </location>
</feature>
<organism evidence="2 3">
    <name type="scientific">Pseudoalteromonas gelatinilytica</name>
    <dbReference type="NCBI Taxonomy" id="1703256"/>
    <lineage>
        <taxon>Bacteria</taxon>
        <taxon>Pseudomonadati</taxon>
        <taxon>Pseudomonadota</taxon>
        <taxon>Gammaproteobacteria</taxon>
        <taxon>Alteromonadales</taxon>
        <taxon>Pseudoalteromonadaceae</taxon>
        <taxon>Pseudoalteromonas</taxon>
    </lineage>
</organism>
<gene>
    <name evidence="2" type="ORF">D4741_20285</name>
</gene>
<evidence type="ECO:0000259" key="1">
    <source>
        <dbReference type="Pfam" id="PF20598"/>
    </source>
</evidence>
<dbReference type="EMBL" id="QYSE01000011">
    <property type="protein sequence ID" value="RJF31991.1"/>
    <property type="molecule type" value="Genomic_DNA"/>
</dbReference>
<dbReference type="Pfam" id="PF20598">
    <property type="entry name" value="DUF6795"/>
    <property type="match status" value="1"/>
</dbReference>
<comment type="caution">
    <text evidence="2">The sequence shown here is derived from an EMBL/GenBank/DDBJ whole genome shotgun (WGS) entry which is preliminary data.</text>
</comment>
<proteinExistence type="predicted"/>
<dbReference type="AlphaFoldDB" id="A0A3A3EWG4"/>